<dbReference type="AlphaFoldDB" id="A0A9E4N268"/>
<dbReference type="Proteomes" id="UP000886667">
    <property type="component" value="Unassembled WGS sequence"/>
</dbReference>
<dbReference type="EMBL" id="JAEPCM010000091">
    <property type="protein sequence ID" value="MCG7945366.1"/>
    <property type="molecule type" value="Genomic_DNA"/>
</dbReference>
<sequence>MSNDKENEYLSSSVDEDTPPTQATEPDDYLLPDQKEASPNDFGLIIEQPKYHDPNEAVPVQDRPWFTDEFDVSHAWSLAWELNNTGGAIGRMMAEGNNFDHDPDFDIRERFDELSEDVPSGHWERLAEARNEAHAFYIKSRIDEEMAQKEELMKMGTGAYIGSTLLQGVTDPGALALSISTGGFAAIAKAKRLSTAIKAGLITGAENMALETVLSQSNKTSDASDVLWAGAAGVALGGTFGAVMAKPGTALDEIRPDMQEAAQRHLYDIEDANLREAKGETADDLPDTDLVKEIREADIAAQEAAMWAEIDHEKALQKSMRASLSNEIDPDMPRSVGAAEAEFQNMDAFSVDVPADILNTPKLNAISDTKIDFGLNPQLMRDENPYMRWIGYTMSENAAGFKDHAPGIVSASERAGIVLRKTEADFQRGVFSEYGEWTKVNGKKSAWFHPEVREEFMTRVTDQVEGITADPSLVKTAAAFSRGMALIHKMAAESGVKGFDKFKSRPDYVPRIANPDAWQQAIGDFSTKPIEKLITKGIKSAQPTLDDALVARMARGYTKNVGMRSFGVGARTFDIGGDNRVMLEEMLKEMDLEEADIKNILTTVMGAQGKSDAGNHARAKHRTLMDLDVSVGVVSQTDKTGKRVQLRLADLFERDAERLLGSYARTVGGLASIAQRTQGTSRHITSRADFDKLLDEARRWEATGGRTKGDLDDMTAKAELIWKKTTGIPVINQTGTFHRGRRLAMNWNFSRMMGKVAFAQFSEFGNMLAYAGFRETMQQIPYFGKFIKRLRTTGKLNLEAAAELEEILGIGTDALRSMGARSWDDGNRIPGLNRIEESVHLAQQVVAAPMHAITAIQQRMTGMAIQQRLMNMATGARKLTDGDINRLNHLGLPEDIRERVFAQMKKYVTTADGELVKGAKVKKVNYDKWDDQEASLALQLAISRMSNRIIQVGDVGATAAWMNTWQGSILAQFRTFTLVAHSKQLLYGLHHKDFQTTMAFLLTTMFAGLQYSLRTYQSSYGREDQEEYLDKMLSPSAIARASFTQNAWSTLLPVVIDTGLEAGSFDPIFSYRSTGLDQFSNPTTNLAHTAGKALTDMTGAIRGLDDWDGDDFRNLRRLLPMQNLPGVEQMLNAIGSRL</sequence>
<accession>A0A9E4N268</accession>
<organism evidence="2 3">
    <name type="scientific">Candidatus Thiodiazotropha taylori</name>
    <dbReference type="NCBI Taxonomy" id="2792791"/>
    <lineage>
        <taxon>Bacteria</taxon>
        <taxon>Pseudomonadati</taxon>
        <taxon>Pseudomonadota</taxon>
        <taxon>Gammaproteobacteria</taxon>
        <taxon>Chromatiales</taxon>
        <taxon>Sedimenticolaceae</taxon>
        <taxon>Candidatus Thiodiazotropha</taxon>
    </lineage>
</organism>
<feature type="region of interest" description="Disordered" evidence="1">
    <location>
        <begin position="1"/>
        <end position="38"/>
    </location>
</feature>
<evidence type="ECO:0000256" key="1">
    <source>
        <dbReference type="SAM" id="MobiDB-lite"/>
    </source>
</evidence>
<comment type="caution">
    <text evidence="2">The sequence shown here is derived from an EMBL/GenBank/DDBJ whole genome shotgun (WGS) entry which is preliminary data.</text>
</comment>
<reference evidence="2" key="1">
    <citation type="journal article" date="2021" name="Proc. Natl. Acad. Sci. U.S.A.">
        <title>Global biogeography of chemosynthetic symbionts reveals both localized and globally distributed symbiont groups. .</title>
        <authorList>
            <person name="Osvatic J.T."/>
            <person name="Wilkins L.G.E."/>
            <person name="Leibrecht L."/>
            <person name="Leray M."/>
            <person name="Zauner S."/>
            <person name="Polzin J."/>
            <person name="Camacho Y."/>
            <person name="Gros O."/>
            <person name="van Gils J.A."/>
            <person name="Eisen J.A."/>
            <person name="Petersen J.M."/>
            <person name="Yuen B."/>
        </authorList>
    </citation>
    <scope>NUCLEOTIDE SEQUENCE</scope>
    <source>
        <strain evidence="2">MAGclacostrist064TRANS</strain>
    </source>
</reference>
<evidence type="ECO:0000313" key="2">
    <source>
        <dbReference type="EMBL" id="MCG7945366.1"/>
    </source>
</evidence>
<evidence type="ECO:0000313" key="3">
    <source>
        <dbReference type="Proteomes" id="UP000886667"/>
    </source>
</evidence>
<protein>
    <recommendedName>
        <fullName evidence="4">Internal virion protein</fullName>
    </recommendedName>
</protein>
<name>A0A9E4N268_9GAMM</name>
<feature type="compositionally biased region" description="Polar residues" evidence="1">
    <location>
        <begin position="9"/>
        <end position="24"/>
    </location>
</feature>
<proteinExistence type="predicted"/>
<gene>
    <name evidence="2" type="ORF">JAZ07_03360</name>
</gene>
<evidence type="ECO:0008006" key="4">
    <source>
        <dbReference type="Google" id="ProtNLM"/>
    </source>
</evidence>